<dbReference type="EMBL" id="BAABUJ010000044">
    <property type="protein sequence ID" value="GAA5805318.1"/>
    <property type="molecule type" value="Genomic_DNA"/>
</dbReference>
<protein>
    <submittedName>
        <fullName evidence="3">Uncharacterized protein</fullName>
    </submittedName>
</protein>
<proteinExistence type="predicted"/>
<feature type="compositionally biased region" description="Polar residues" evidence="2">
    <location>
        <begin position="727"/>
        <end position="758"/>
    </location>
</feature>
<feature type="coiled-coil region" evidence="1">
    <location>
        <begin position="187"/>
        <end position="214"/>
    </location>
</feature>
<gene>
    <name evidence="3" type="ORF">HPULCUR_010833</name>
</gene>
<evidence type="ECO:0000313" key="4">
    <source>
        <dbReference type="Proteomes" id="UP001476247"/>
    </source>
</evidence>
<feature type="region of interest" description="Disordered" evidence="2">
    <location>
        <begin position="151"/>
        <end position="170"/>
    </location>
</feature>
<comment type="caution">
    <text evidence="3">The sequence shown here is derived from an EMBL/GenBank/DDBJ whole genome shotgun (WGS) entry which is preliminary data.</text>
</comment>
<feature type="compositionally biased region" description="Pro residues" evidence="2">
    <location>
        <begin position="805"/>
        <end position="818"/>
    </location>
</feature>
<feature type="region of interest" description="Disordered" evidence="2">
    <location>
        <begin position="772"/>
        <end position="791"/>
    </location>
</feature>
<accession>A0ABP9YED1</accession>
<feature type="region of interest" description="Disordered" evidence="2">
    <location>
        <begin position="799"/>
        <end position="835"/>
    </location>
</feature>
<keyword evidence="4" id="KW-1185">Reference proteome</keyword>
<evidence type="ECO:0000313" key="3">
    <source>
        <dbReference type="EMBL" id="GAA5805318.1"/>
    </source>
</evidence>
<dbReference type="Proteomes" id="UP001476247">
    <property type="component" value="Unassembled WGS sequence"/>
</dbReference>
<feature type="coiled-coil region" evidence="1">
    <location>
        <begin position="509"/>
        <end position="557"/>
    </location>
</feature>
<feature type="region of interest" description="Disordered" evidence="2">
    <location>
        <begin position="724"/>
        <end position="758"/>
    </location>
</feature>
<name>A0ABP9YED1_9FUNG</name>
<feature type="coiled-coil region" evidence="1">
    <location>
        <begin position="676"/>
        <end position="703"/>
    </location>
</feature>
<keyword evidence="1" id="KW-0175">Coiled coil</keyword>
<sequence length="976" mass="111813">MSVFSIILKQKTCTSQLNILDLSGCDHEELDLFADNCISSYTDPNASISDPMFKSILSSSALFIIARASYLDSVSQLEHTLSYISNIHEKTSFGRDRRSTSISANTLKNRTTQNHDTEYLRRIILKLSNEIQSIRHSTLLYQRGRGSLNTTLSSSVSSETDHGPRHASMFSSVSNSTTLTIPDPILEEKEHMLISDLNRQIEELENQIAVTRERNCHVERELLDMRSTSTQEQLIEIQEKQSCVIDGLEWKLNEMEKLNQDLHKKLVLETEIKHQFVVDLQEIKLDMSHLGKDRAQLNQLVEVIESMASKGGRDNFSALQDLVCFKAQAEKQNLDMMRKDEEIESLNYQMHKSEDTIQQLRGLKAINNDESSIHSSDILFNQRTLALESRVEELDEYIEHIRTQRDHYSDQLDERIGEADKMQRAFVMQKSKVSSLEAKLAELEEELNSNRKIIRDSDASGLVQRLEEEVARLQQERMVDEKDFELSYENALNEIELMAQRTRLQGQDVQRLESTVDNLNQQLDQTTSNYIHKEEELNDLKDQFDQVQKLNLEIKHKLQRVVSDRRQQHTITERKDSLDSYRSGTSAASKRKQTQEQRNISSAIERKRRSLLSDYQIKDTKELLKWTQETSSDPQALIHKISSLVDDNAQFVSWIGELETQLITHTLDSKTLEYEVSSLTMVNNQLERNLDLLTRQSQNKSITMSRSKSSSRLDVSAPLEDIITPLPTRTSNSSRRLQASPNPSFVSYQPKQQTKKMYTNSNNSRELLDNCVLAGPSTDSDAQGPRWPGTRARSLSITSTHLPPAMDPPKDSLPPIPVLPYISPSNGTTPASSTHKHISINSVLLSNDRDSRLSNSTIASNSSLPMNVEHYDHLLRNHKLRISVAENDIKTHQSVILKLESQLAASEEKIQEQRQEIECLLDEQETLTTVRNEVATTAKELKTERLLKQKAEHAHHILERRMEELMNTKKNKFLCF</sequence>
<feature type="compositionally biased region" description="Polar residues" evidence="2">
    <location>
        <begin position="823"/>
        <end position="835"/>
    </location>
</feature>
<organism evidence="3 4">
    <name type="scientific">Helicostylum pulchrum</name>
    <dbReference type="NCBI Taxonomy" id="562976"/>
    <lineage>
        <taxon>Eukaryota</taxon>
        <taxon>Fungi</taxon>
        <taxon>Fungi incertae sedis</taxon>
        <taxon>Mucoromycota</taxon>
        <taxon>Mucoromycotina</taxon>
        <taxon>Mucoromycetes</taxon>
        <taxon>Mucorales</taxon>
        <taxon>Mucorineae</taxon>
        <taxon>Mucoraceae</taxon>
        <taxon>Helicostylum</taxon>
    </lineage>
</organism>
<evidence type="ECO:0000256" key="1">
    <source>
        <dbReference type="SAM" id="Coils"/>
    </source>
</evidence>
<feature type="region of interest" description="Disordered" evidence="2">
    <location>
        <begin position="563"/>
        <end position="603"/>
    </location>
</feature>
<feature type="compositionally biased region" description="Basic and acidic residues" evidence="2">
    <location>
        <begin position="563"/>
        <end position="579"/>
    </location>
</feature>
<feature type="coiled-coil region" evidence="1">
    <location>
        <begin position="426"/>
        <end position="483"/>
    </location>
</feature>
<evidence type="ECO:0000256" key="2">
    <source>
        <dbReference type="SAM" id="MobiDB-lite"/>
    </source>
</evidence>
<feature type="coiled-coil region" evidence="1">
    <location>
        <begin position="889"/>
        <end position="968"/>
    </location>
</feature>
<reference evidence="3 4" key="1">
    <citation type="submission" date="2024-04" db="EMBL/GenBank/DDBJ databases">
        <title>genome sequences of Mucor flavus KT1a and Helicostylum pulchrum KT1b strains isolation_sourced from the surface of a dry-aged beef.</title>
        <authorList>
            <person name="Toyotome T."/>
            <person name="Hosono M."/>
            <person name="Torimaru M."/>
            <person name="Fukuda K."/>
            <person name="Mikami N."/>
        </authorList>
    </citation>
    <scope>NUCLEOTIDE SEQUENCE [LARGE SCALE GENOMIC DNA]</scope>
    <source>
        <strain evidence="3 4">KT1b</strain>
    </source>
</reference>